<organism evidence="1 2">
    <name type="scientific">Duganella rivi</name>
    <dbReference type="NCBI Taxonomy" id="2666083"/>
    <lineage>
        <taxon>Bacteria</taxon>
        <taxon>Pseudomonadati</taxon>
        <taxon>Pseudomonadota</taxon>
        <taxon>Betaproteobacteria</taxon>
        <taxon>Burkholderiales</taxon>
        <taxon>Oxalobacteraceae</taxon>
        <taxon>Telluria group</taxon>
        <taxon>Duganella</taxon>
    </lineage>
</organism>
<dbReference type="RefSeq" id="WP_161014607.1">
    <property type="nucleotide sequence ID" value="NZ_WWCK01000004.1"/>
</dbReference>
<evidence type="ECO:0008006" key="3">
    <source>
        <dbReference type="Google" id="ProtNLM"/>
    </source>
</evidence>
<protein>
    <recommendedName>
        <fullName evidence="3">HD domain-containing protein</fullName>
    </recommendedName>
</protein>
<name>A0A7X4GR11_9BURK</name>
<sequence>MAHILTQLPLLDTLHGQHAALLGKDFDAYRNHTYRLVNFCAAQLDADDEALQKMQVAAAFHDLGIWSAHTFDYLPPSDAQAQAWLNANGKQAWSADIAGMINEHHKITATNGSPLVEAFRRADWADVTFGVINHGIPRALRREVFAAFPDAGFHAMLLKLSAKRLLTHPWSPLPMMRW</sequence>
<gene>
    <name evidence="1" type="ORF">GTP45_14685</name>
</gene>
<dbReference type="SUPFAM" id="SSF109604">
    <property type="entry name" value="HD-domain/PDEase-like"/>
    <property type="match status" value="1"/>
</dbReference>
<accession>A0A7X4GR11</accession>
<dbReference type="EMBL" id="WWCK01000004">
    <property type="protein sequence ID" value="MYM68068.1"/>
    <property type="molecule type" value="Genomic_DNA"/>
</dbReference>
<keyword evidence="2" id="KW-1185">Reference proteome</keyword>
<dbReference type="Proteomes" id="UP000450012">
    <property type="component" value="Unassembled WGS sequence"/>
</dbReference>
<dbReference type="AlphaFoldDB" id="A0A7X4GR11"/>
<proteinExistence type="predicted"/>
<evidence type="ECO:0000313" key="1">
    <source>
        <dbReference type="EMBL" id="MYM68068.1"/>
    </source>
</evidence>
<reference evidence="1 2" key="1">
    <citation type="submission" date="2019-12" db="EMBL/GenBank/DDBJ databases">
        <title>Novel species isolated from a subtropical stream in China.</title>
        <authorList>
            <person name="Lu H."/>
        </authorList>
    </citation>
    <scope>NUCLEOTIDE SEQUENCE [LARGE SCALE GENOMIC DNA]</scope>
    <source>
        <strain evidence="1 2">FT55W</strain>
    </source>
</reference>
<evidence type="ECO:0000313" key="2">
    <source>
        <dbReference type="Proteomes" id="UP000450012"/>
    </source>
</evidence>
<comment type="caution">
    <text evidence="1">The sequence shown here is derived from an EMBL/GenBank/DDBJ whole genome shotgun (WGS) entry which is preliminary data.</text>
</comment>